<evidence type="ECO:0000313" key="4">
    <source>
        <dbReference type="EMBL" id="KAJ1528410.1"/>
    </source>
</evidence>
<accession>A0AAV7XQ37</accession>
<feature type="compositionally biased region" description="Acidic residues" evidence="1">
    <location>
        <begin position="492"/>
        <end position="504"/>
    </location>
</feature>
<evidence type="ECO:0000256" key="1">
    <source>
        <dbReference type="SAM" id="MobiDB-lite"/>
    </source>
</evidence>
<feature type="region of interest" description="Disordered" evidence="1">
    <location>
        <begin position="405"/>
        <end position="519"/>
    </location>
</feature>
<feature type="chain" id="PRO_5043933542" description="DUF4774 domain-containing protein" evidence="2">
    <location>
        <begin position="18"/>
        <end position="696"/>
    </location>
</feature>
<feature type="compositionally biased region" description="Acidic residues" evidence="1">
    <location>
        <begin position="444"/>
        <end position="455"/>
    </location>
</feature>
<evidence type="ECO:0000313" key="5">
    <source>
        <dbReference type="Proteomes" id="UP001075354"/>
    </source>
</evidence>
<feature type="compositionally biased region" description="Basic and acidic residues" evidence="1">
    <location>
        <begin position="505"/>
        <end position="514"/>
    </location>
</feature>
<dbReference type="EMBL" id="JAPTSV010000004">
    <property type="protein sequence ID" value="KAJ1528410.1"/>
    <property type="molecule type" value="Genomic_DNA"/>
</dbReference>
<feature type="signal peptide" evidence="2">
    <location>
        <begin position="1"/>
        <end position="17"/>
    </location>
</feature>
<keyword evidence="2" id="KW-0732">Signal</keyword>
<feature type="region of interest" description="Disordered" evidence="1">
    <location>
        <begin position="219"/>
        <end position="261"/>
    </location>
</feature>
<feature type="compositionally biased region" description="Basic and acidic residues" evidence="1">
    <location>
        <begin position="228"/>
        <end position="239"/>
    </location>
</feature>
<reference evidence="4" key="1">
    <citation type="submission" date="2022-12" db="EMBL/GenBank/DDBJ databases">
        <title>Chromosome-level genome assembly of the bean flower thrips Megalurothrips usitatus.</title>
        <authorList>
            <person name="Ma L."/>
            <person name="Liu Q."/>
            <person name="Li H."/>
            <person name="Cai W."/>
        </authorList>
    </citation>
    <scope>NUCLEOTIDE SEQUENCE</scope>
    <source>
        <strain evidence="4">Cailab_2022a</strain>
    </source>
</reference>
<evidence type="ECO:0000259" key="3">
    <source>
        <dbReference type="Pfam" id="PF15999"/>
    </source>
</evidence>
<feature type="compositionally biased region" description="Basic and acidic residues" evidence="1">
    <location>
        <begin position="155"/>
        <end position="165"/>
    </location>
</feature>
<feature type="domain" description="DUF4774" evidence="3">
    <location>
        <begin position="572"/>
        <end position="626"/>
    </location>
</feature>
<evidence type="ECO:0000256" key="2">
    <source>
        <dbReference type="SAM" id="SignalP"/>
    </source>
</evidence>
<name>A0AAV7XQ37_9NEOP</name>
<protein>
    <recommendedName>
        <fullName evidence="3">DUF4774 domain-containing protein</fullName>
    </recommendedName>
</protein>
<organism evidence="4 5">
    <name type="scientific">Megalurothrips usitatus</name>
    <name type="common">bean blossom thrips</name>
    <dbReference type="NCBI Taxonomy" id="439358"/>
    <lineage>
        <taxon>Eukaryota</taxon>
        <taxon>Metazoa</taxon>
        <taxon>Ecdysozoa</taxon>
        <taxon>Arthropoda</taxon>
        <taxon>Hexapoda</taxon>
        <taxon>Insecta</taxon>
        <taxon>Pterygota</taxon>
        <taxon>Neoptera</taxon>
        <taxon>Paraneoptera</taxon>
        <taxon>Thysanoptera</taxon>
        <taxon>Terebrantia</taxon>
        <taxon>Thripoidea</taxon>
        <taxon>Thripidae</taxon>
        <taxon>Megalurothrips</taxon>
    </lineage>
</organism>
<gene>
    <name evidence="4" type="ORF">ONE63_006824</name>
</gene>
<sequence>MQVWAWVLVSCLATVWARPEGGPAPLQAAVVVGDDAADNKAELVVVAEETRPEVLVIDEAKVETSAKEPEDAMQPMPVPIEPGVMTPDDSKVFPEGSLRSPTPAEDSRVLLEEEPAQLPVVNAVEIPVMVAPGAAAAQQGGARMTRASYLPAEARGADSEDIERRGKPRRGPSRQLTDIHLLFLSHPEHAARVSAGASRRPDAGLGLAVGALALEPAVVEGRSNPDPPTEKRAVRKLDDWSGANADIEARPEDEQYDGGDGQPERMSLFPLADGEVPAAAPKSTVLYLQQHDEGPQQPQQPRDGTVTITTYIPTITAVTTRIPVSSAAKAPGGEAPGVPRVSWPLSSVFPIVIQDPVLGLYSTWLSGGVSGLTLSNIAANVFEYGPAADVCGGLGGGERGATAGKRFRRARAAQEQRGAEGATIRGEAEKAEKEADDSLRREDGGEEHEVDDESSTDGVGAETTTQEAVTEDASSTEQDTVSVENGENSLPSEEDAYREDEDASEDRPNEAVEKKLRKTKNKVDKRVQKVVSQVGGLTRRVQARIEHVLAESGVHDADTSRSEVPAAAPSLTRIVLRRGGVAVAGPGGIATAAFGGTAIVGPGGIAYTAPDSTAVVGPGARVVAVPSERLLDMYRAFRQAGERGLPNFRPSWLGTIPDDGKVVAVGPAVYRNPPEAQDLAARPAHWVFGNTRLLGL</sequence>
<dbReference type="Pfam" id="PF15999">
    <property type="entry name" value="DUF4774"/>
    <property type="match status" value="1"/>
</dbReference>
<dbReference type="AlphaFoldDB" id="A0AAV7XQ37"/>
<keyword evidence="5" id="KW-1185">Reference proteome</keyword>
<feature type="region of interest" description="Disordered" evidence="1">
    <location>
        <begin position="149"/>
        <end position="175"/>
    </location>
</feature>
<proteinExistence type="predicted"/>
<dbReference type="Proteomes" id="UP001075354">
    <property type="component" value="Chromosome 4"/>
</dbReference>
<comment type="caution">
    <text evidence="4">The sequence shown here is derived from an EMBL/GenBank/DDBJ whole genome shotgun (WGS) entry which is preliminary data.</text>
</comment>
<feature type="compositionally biased region" description="Polar residues" evidence="1">
    <location>
        <begin position="462"/>
        <end position="491"/>
    </location>
</feature>
<dbReference type="InterPro" id="IPR031942">
    <property type="entry name" value="DUF4774"/>
</dbReference>
<feature type="compositionally biased region" description="Basic and acidic residues" evidence="1">
    <location>
        <begin position="426"/>
        <end position="443"/>
    </location>
</feature>